<organism evidence="4 5">
    <name type="scientific">Synchytrium endobioticum</name>
    <dbReference type="NCBI Taxonomy" id="286115"/>
    <lineage>
        <taxon>Eukaryota</taxon>
        <taxon>Fungi</taxon>
        <taxon>Fungi incertae sedis</taxon>
        <taxon>Chytridiomycota</taxon>
        <taxon>Chytridiomycota incertae sedis</taxon>
        <taxon>Chytridiomycetes</taxon>
        <taxon>Synchytriales</taxon>
        <taxon>Synchytriaceae</taxon>
        <taxon>Synchytrium</taxon>
    </lineage>
</organism>
<dbReference type="Proteomes" id="UP000320475">
    <property type="component" value="Unassembled WGS sequence"/>
</dbReference>
<evidence type="ECO:0000313" key="4">
    <source>
        <dbReference type="EMBL" id="TPX49862.1"/>
    </source>
</evidence>
<dbReference type="PROSITE" id="PS50250">
    <property type="entry name" value="PCI"/>
    <property type="match status" value="1"/>
</dbReference>
<dbReference type="InterPro" id="IPR040896">
    <property type="entry name" value="RPN5_C"/>
</dbReference>
<dbReference type="GO" id="GO:0008541">
    <property type="term" value="C:proteasome regulatory particle, lid subcomplex"/>
    <property type="evidence" value="ECO:0007669"/>
    <property type="project" value="TreeGrafter"/>
</dbReference>
<evidence type="ECO:0000313" key="5">
    <source>
        <dbReference type="Proteomes" id="UP000320475"/>
    </source>
</evidence>
<sequence>MKTLDRTTVYIPTAQKSSRTPKMDKDAPATEVKMEKDCTAETDLALHEAERLATANNLQEAFDALQPVEKLTRGMGDLANNSRILITYVRLAFEAKDWKQLNEIVVSLSKKHGLLKQAVTRMVQIVIGYLDIINDMKLKLEFIETLRTVTEGKIFVEVERARLTRILSKIKEDEGKITEAADILQELQVETFGSMDRREKTDFILEQMRLCLAKKDYIRVQIISRKISPKFFENPEHHDLKLRFYEIMIRHALHGDHYLDVCKYYRHIYNTPSVKESIEKWGEILTNVVIFIILAPYDNEQSDLIHRIYEDPNLAKAPLFKQLVKGFITDELSVWGKIEQNYGTILKASYVFSPSTDDGIRRWKDLHSRVIEHNIRVIAKYYTRISTKRLTQLLELAPAESEEFLSKLVVSKTIYAKIDRPAGIVSFIPRKDPNDVLNEWSRNINSLLELIVKTQHLITKEEMVHSISRQLEA</sequence>
<evidence type="ECO:0000259" key="3">
    <source>
        <dbReference type="PROSITE" id="PS50250"/>
    </source>
</evidence>
<accession>A0A507DDV8</accession>
<evidence type="ECO:0000256" key="1">
    <source>
        <dbReference type="ARBA" id="ARBA00006397"/>
    </source>
</evidence>
<dbReference type="Pfam" id="PF01399">
    <property type="entry name" value="PCI"/>
    <property type="match status" value="1"/>
</dbReference>
<dbReference type="PANTHER" id="PTHR10855:SF1">
    <property type="entry name" value="26S PROTEASOME NON-ATPASE REGULATORY SUBUNIT 12"/>
    <property type="match status" value="1"/>
</dbReference>
<protein>
    <recommendedName>
        <fullName evidence="3">PCI domain-containing protein</fullName>
    </recommendedName>
</protein>
<dbReference type="SUPFAM" id="SSF46785">
    <property type="entry name" value="Winged helix' DNA-binding domain"/>
    <property type="match status" value="1"/>
</dbReference>
<name>A0A507DDV8_9FUNG</name>
<dbReference type="InterPro" id="IPR000717">
    <property type="entry name" value="PCI_dom"/>
</dbReference>
<proteinExistence type="inferred from homology"/>
<dbReference type="GO" id="GO:0005634">
    <property type="term" value="C:nucleus"/>
    <property type="evidence" value="ECO:0007669"/>
    <property type="project" value="UniProtKB-ARBA"/>
</dbReference>
<dbReference type="SMART" id="SM00088">
    <property type="entry name" value="PINT"/>
    <property type="match status" value="1"/>
</dbReference>
<dbReference type="GO" id="GO:0005737">
    <property type="term" value="C:cytoplasm"/>
    <property type="evidence" value="ECO:0007669"/>
    <property type="project" value="TreeGrafter"/>
</dbReference>
<feature type="domain" description="PCI" evidence="3">
    <location>
        <begin position="260"/>
        <end position="432"/>
    </location>
</feature>
<dbReference type="InterPro" id="IPR040134">
    <property type="entry name" value="PSMD12/CSN4"/>
</dbReference>
<dbReference type="PANTHER" id="PTHR10855">
    <property type="entry name" value="26S PROTEASOME NON-ATPASE REGULATORY SUBUNIT 12/COP9 SIGNALOSOME COMPLEX SUBUNIT 4"/>
    <property type="match status" value="1"/>
</dbReference>
<evidence type="ECO:0000256" key="2">
    <source>
        <dbReference type="ARBA" id="ARBA00022942"/>
    </source>
</evidence>
<dbReference type="Pfam" id="PF18098">
    <property type="entry name" value="RPN5_C"/>
    <property type="match status" value="1"/>
</dbReference>
<dbReference type="EMBL" id="QEAM01000026">
    <property type="protein sequence ID" value="TPX49862.1"/>
    <property type="molecule type" value="Genomic_DNA"/>
</dbReference>
<dbReference type="Pfam" id="PF22241">
    <property type="entry name" value="PSMD12-CSN4_N"/>
    <property type="match status" value="1"/>
</dbReference>
<keyword evidence="2" id="KW-0647">Proteasome</keyword>
<dbReference type="InterPro" id="IPR054559">
    <property type="entry name" value="PSMD12-CSN4-like_N"/>
</dbReference>
<dbReference type="Gene3D" id="1.10.10.10">
    <property type="entry name" value="Winged helix-like DNA-binding domain superfamily/Winged helix DNA-binding domain"/>
    <property type="match status" value="1"/>
</dbReference>
<dbReference type="AlphaFoldDB" id="A0A507DDV8"/>
<dbReference type="OrthoDB" id="268763at2759"/>
<gene>
    <name evidence="4" type="ORF">SeLEV6574_g01243</name>
</gene>
<comment type="similarity">
    <text evidence="1">Belongs to the proteasome subunit p55 family.</text>
</comment>
<dbReference type="InterPro" id="IPR036388">
    <property type="entry name" value="WH-like_DNA-bd_sf"/>
</dbReference>
<comment type="caution">
    <text evidence="4">The sequence shown here is derived from an EMBL/GenBank/DDBJ whole genome shotgun (WGS) entry which is preliminary data.</text>
</comment>
<dbReference type="FunFam" id="1.10.10.10:FF:000070">
    <property type="entry name" value="26S proteasome non-ATPase regulatory subunit 12"/>
    <property type="match status" value="1"/>
</dbReference>
<reference evidence="4 5" key="1">
    <citation type="journal article" date="2019" name="Sci. Rep.">
        <title>Comparative genomics of chytrid fungi reveal insights into the obligate biotrophic and pathogenic lifestyle of Synchytrium endobioticum.</title>
        <authorList>
            <person name="van de Vossenberg B.T.L.H."/>
            <person name="Warris S."/>
            <person name="Nguyen H.D.T."/>
            <person name="van Gent-Pelzer M.P.E."/>
            <person name="Joly D.L."/>
            <person name="van de Geest H.C."/>
            <person name="Bonants P.J.M."/>
            <person name="Smith D.S."/>
            <person name="Levesque C.A."/>
            <person name="van der Lee T.A.J."/>
        </authorList>
    </citation>
    <scope>NUCLEOTIDE SEQUENCE [LARGE SCALE GENOMIC DNA]</scope>
    <source>
        <strain evidence="4 5">LEV6574</strain>
    </source>
</reference>
<dbReference type="InterPro" id="IPR036390">
    <property type="entry name" value="WH_DNA-bd_sf"/>
</dbReference>
<dbReference type="VEuPathDB" id="FungiDB:SeMB42_g04812"/>